<keyword evidence="1" id="KW-0812">Transmembrane</keyword>
<protein>
    <recommendedName>
        <fullName evidence="2">CAAX prenyl protease 2/Lysostaphin resistance protein A-like domain-containing protein</fullName>
    </recommendedName>
</protein>
<accession>A0A3D8GNP7</accession>
<sequence length="276" mass="30909">MAGGFLKKTNETTIHFIKALAGFFLLDVYLNVAIAKSGNMVVQLLLVSGFFPLLYLLLKWTRLNGFKDAGIRFHEKWRSNLAIGFGTGFCFWLISYALSWGFGAYEIRGVKPFGESILTVGLVLGTFFIGSFLNDIITRGFIFAQLRGRVPVMWIFVISIAVYSFDDIWNEGFSLSNTLFSILVGLSLTYAFYKSGSIWANTGIHWGLNVCYGLFNGTLGQDNGGIFYLSEHHITSLLLEAKNYLIPFVMFLFVVVILKKLDSRSKPFPEAPSSTM</sequence>
<keyword evidence="1" id="KW-1133">Transmembrane helix</keyword>
<keyword evidence="4" id="KW-1185">Reference proteome</keyword>
<gene>
    <name evidence="3" type="ORF">DRW41_15790</name>
</gene>
<dbReference type="AlphaFoldDB" id="A0A3D8GNP7"/>
<dbReference type="Proteomes" id="UP000257144">
    <property type="component" value="Unassembled WGS sequence"/>
</dbReference>
<evidence type="ECO:0000259" key="2">
    <source>
        <dbReference type="Pfam" id="PF02517"/>
    </source>
</evidence>
<organism evidence="3 4">
    <name type="scientific">Neobacillus piezotolerans</name>
    <dbReference type="NCBI Taxonomy" id="2259171"/>
    <lineage>
        <taxon>Bacteria</taxon>
        <taxon>Bacillati</taxon>
        <taxon>Bacillota</taxon>
        <taxon>Bacilli</taxon>
        <taxon>Bacillales</taxon>
        <taxon>Bacillaceae</taxon>
        <taxon>Neobacillus</taxon>
    </lineage>
</organism>
<reference evidence="3 4" key="1">
    <citation type="submission" date="2018-07" db="EMBL/GenBank/DDBJ databases">
        <title>Bacillus sp. YLB-04 draft genome sequence.</title>
        <authorList>
            <person name="Yu L."/>
            <person name="Tang X."/>
        </authorList>
    </citation>
    <scope>NUCLEOTIDE SEQUENCE [LARGE SCALE GENOMIC DNA]</scope>
    <source>
        <strain evidence="3 4">YLB-04</strain>
    </source>
</reference>
<keyword evidence="1" id="KW-0472">Membrane</keyword>
<name>A0A3D8GNP7_9BACI</name>
<feature type="transmembrane region" description="Helical" evidence="1">
    <location>
        <begin position="204"/>
        <end position="221"/>
    </location>
</feature>
<dbReference type="GO" id="GO:0080120">
    <property type="term" value="P:CAAX-box protein maturation"/>
    <property type="evidence" value="ECO:0007669"/>
    <property type="project" value="UniProtKB-ARBA"/>
</dbReference>
<feature type="transmembrane region" description="Helical" evidence="1">
    <location>
        <begin position="40"/>
        <end position="58"/>
    </location>
</feature>
<feature type="transmembrane region" description="Helical" evidence="1">
    <location>
        <begin position="79"/>
        <end position="105"/>
    </location>
</feature>
<dbReference type="EMBL" id="QNQT01000007">
    <property type="protein sequence ID" value="RDU36048.1"/>
    <property type="molecule type" value="Genomic_DNA"/>
</dbReference>
<evidence type="ECO:0000313" key="3">
    <source>
        <dbReference type="EMBL" id="RDU36048.1"/>
    </source>
</evidence>
<feature type="domain" description="CAAX prenyl protease 2/Lysostaphin resistance protein A-like" evidence="2">
    <location>
        <begin position="119"/>
        <end position="210"/>
    </location>
</feature>
<evidence type="ECO:0000256" key="1">
    <source>
        <dbReference type="SAM" id="Phobius"/>
    </source>
</evidence>
<feature type="transmembrane region" description="Helical" evidence="1">
    <location>
        <begin position="172"/>
        <end position="192"/>
    </location>
</feature>
<proteinExistence type="predicted"/>
<evidence type="ECO:0000313" key="4">
    <source>
        <dbReference type="Proteomes" id="UP000257144"/>
    </source>
</evidence>
<comment type="caution">
    <text evidence="3">The sequence shown here is derived from an EMBL/GenBank/DDBJ whole genome shotgun (WGS) entry which is preliminary data.</text>
</comment>
<dbReference type="OrthoDB" id="7564474at2"/>
<feature type="transmembrane region" description="Helical" evidence="1">
    <location>
        <begin position="149"/>
        <end position="166"/>
    </location>
</feature>
<dbReference type="InterPro" id="IPR003675">
    <property type="entry name" value="Rce1/LyrA-like_dom"/>
</dbReference>
<feature type="transmembrane region" description="Helical" evidence="1">
    <location>
        <begin position="12"/>
        <end position="34"/>
    </location>
</feature>
<dbReference type="GO" id="GO:0004175">
    <property type="term" value="F:endopeptidase activity"/>
    <property type="evidence" value="ECO:0007669"/>
    <property type="project" value="UniProtKB-ARBA"/>
</dbReference>
<feature type="transmembrane region" description="Helical" evidence="1">
    <location>
        <begin position="117"/>
        <end position="137"/>
    </location>
</feature>
<feature type="transmembrane region" description="Helical" evidence="1">
    <location>
        <begin position="241"/>
        <end position="258"/>
    </location>
</feature>
<dbReference type="Pfam" id="PF02517">
    <property type="entry name" value="Rce1-like"/>
    <property type="match status" value="1"/>
</dbReference>